<organism evidence="5 6">
    <name type="scientific">Pedobacter cryoconitis</name>
    <dbReference type="NCBI Taxonomy" id="188932"/>
    <lineage>
        <taxon>Bacteria</taxon>
        <taxon>Pseudomonadati</taxon>
        <taxon>Bacteroidota</taxon>
        <taxon>Sphingobacteriia</taxon>
        <taxon>Sphingobacteriales</taxon>
        <taxon>Sphingobacteriaceae</taxon>
        <taxon>Pedobacter</taxon>
    </lineage>
</organism>
<evidence type="ECO:0000256" key="3">
    <source>
        <dbReference type="PROSITE-ProRule" id="PRU00339"/>
    </source>
</evidence>
<dbReference type="InterPro" id="IPR011990">
    <property type="entry name" value="TPR-like_helical_dom_sf"/>
</dbReference>
<dbReference type="SMART" id="SM00028">
    <property type="entry name" value="TPR"/>
    <property type="match status" value="2"/>
</dbReference>
<name>A0A327S1M9_9SPHI</name>
<dbReference type="AlphaFoldDB" id="A0A327S1M9"/>
<evidence type="ECO:0000256" key="1">
    <source>
        <dbReference type="ARBA" id="ARBA00022737"/>
    </source>
</evidence>
<evidence type="ECO:0000256" key="4">
    <source>
        <dbReference type="SAM" id="SignalP"/>
    </source>
</evidence>
<dbReference type="RefSeq" id="WP_111635941.1">
    <property type="nucleotide sequence ID" value="NZ_QLLR01000034.1"/>
</dbReference>
<keyword evidence="4" id="KW-0732">Signal</keyword>
<dbReference type="PANTHER" id="PTHR44943:SF8">
    <property type="entry name" value="TPR REPEAT-CONTAINING PROTEIN MJ0263"/>
    <property type="match status" value="1"/>
</dbReference>
<dbReference type="PANTHER" id="PTHR44943">
    <property type="entry name" value="CELLULOSE SYNTHASE OPERON PROTEIN C"/>
    <property type="match status" value="1"/>
</dbReference>
<evidence type="ECO:0000256" key="2">
    <source>
        <dbReference type="ARBA" id="ARBA00022803"/>
    </source>
</evidence>
<evidence type="ECO:0000313" key="6">
    <source>
        <dbReference type="Proteomes" id="UP000249754"/>
    </source>
</evidence>
<dbReference type="OrthoDB" id="789632at2"/>
<feature type="signal peptide" evidence="4">
    <location>
        <begin position="1"/>
        <end position="21"/>
    </location>
</feature>
<keyword evidence="1" id="KW-0677">Repeat</keyword>
<feature type="repeat" description="TPR" evidence="3">
    <location>
        <begin position="57"/>
        <end position="90"/>
    </location>
</feature>
<protein>
    <submittedName>
        <fullName evidence="5">Outer membrane protein assembly factor BamD (BamD/ComL family)</fullName>
    </submittedName>
</protein>
<dbReference type="EMBL" id="QLLR01000034">
    <property type="protein sequence ID" value="RAJ22909.1"/>
    <property type="molecule type" value="Genomic_DNA"/>
</dbReference>
<accession>A0A327S1M9</accession>
<dbReference type="Gene3D" id="1.25.40.10">
    <property type="entry name" value="Tetratricopeptide repeat domain"/>
    <property type="match status" value="2"/>
</dbReference>
<dbReference type="InterPro" id="IPR019734">
    <property type="entry name" value="TPR_rpt"/>
</dbReference>
<evidence type="ECO:0000313" key="5">
    <source>
        <dbReference type="EMBL" id="RAJ22909.1"/>
    </source>
</evidence>
<dbReference type="Pfam" id="PF13414">
    <property type="entry name" value="TPR_11"/>
    <property type="match status" value="1"/>
</dbReference>
<sequence length="208" mass="23539">MNYIKKALILFLVVSANAAFAQSGSYDKLGMQAMMKGDYKGAVAQLEKADAKTPNNPSVLKMLGYSYFQCGNFESSIETYSRLITVKPSDYSAYYYRGKARQNVANDPKESLNQMRETFYQSAIKDFSKAIEINGEEDTQLLQNRGLAYKDYAIYKSYKIKKRVDKDACIVLFNNSVADFQKVLTVQPLRKDIISLIDYVKAQVASLK</sequence>
<reference evidence="5 6" key="1">
    <citation type="submission" date="2018-06" db="EMBL/GenBank/DDBJ databases">
        <title>Genomic Encyclopedia of Archaeal and Bacterial Type Strains, Phase II (KMG-II): from individual species to whole genera.</title>
        <authorList>
            <person name="Goeker M."/>
        </authorList>
    </citation>
    <scope>NUCLEOTIDE SEQUENCE [LARGE SCALE GENOMIC DNA]</scope>
    <source>
        <strain evidence="5 6">DSM 14825</strain>
    </source>
</reference>
<feature type="chain" id="PRO_5016393406" evidence="4">
    <location>
        <begin position="22"/>
        <end position="208"/>
    </location>
</feature>
<dbReference type="Proteomes" id="UP000249754">
    <property type="component" value="Unassembled WGS sequence"/>
</dbReference>
<proteinExistence type="predicted"/>
<dbReference type="STRING" id="188932.AY601_3293"/>
<gene>
    <name evidence="5" type="ORF">LY11_04613</name>
</gene>
<comment type="caution">
    <text evidence="5">The sequence shown here is derived from an EMBL/GenBank/DDBJ whole genome shotgun (WGS) entry which is preliminary data.</text>
</comment>
<dbReference type="InterPro" id="IPR051685">
    <property type="entry name" value="Ycf3/AcsC/BcsC/TPR_MFPF"/>
</dbReference>
<dbReference type="SUPFAM" id="SSF48452">
    <property type="entry name" value="TPR-like"/>
    <property type="match status" value="1"/>
</dbReference>
<keyword evidence="2 3" id="KW-0802">TPR repeat</keyword>
<dbReference type="PROSITE" id="PS50005">
    <property type="entry name" value="TPR"/>
    <property type="match status" value="1"/>
</dbReference>